<keyword evidence="11" id="KW-0812">Transmembrane</keyword>
<evidence type="ECO:0000313" key="14">
    <source>
        <dbReference type="EMBL" id="RZI45952.1"/>
    </source>
</evidence>
<dbReference type="CDD" id="cd03785">
    <property type="entry name" value="GT28_MurG"/>
    <property type="match status" value="1"/>
</dbReference>
<dbReference type="GO" id="GO:0051301">
    <property type="term" value="P:cell division"/>
    <property type="evidence" value="ECO:0007669"/>
    <property type="project" value="UniProtKB-KW"/>
</dbReference>
<dbReference type="NCBIfam" id="TIGR01133">
    <property type="entry name" value="murG"/>
    <property type="match status" value="1"/>
</dbReference>
<comment type="pathway">
    <text evidence="10">Cell wall biogenesis; peptidoglycan biosynthesis.</text>
</comment>
<evidence type="ECO:0000256" key="6">
    <source>
        <dbReference type="ARBA" id="ARBA00022984"/>
    </source>
</evidence>
<keyword evidence="2 10" id="KW-0132">Cell division</keyword>
<dbReference type="Proteomes" id="UP000293550">
    <property type="component" value="Unassembled WGS sequence"/>
</dbReference>
<keyword evidence="15" id="KW-1185">Reference proteome</keyword>
<evidence type="ECO:0000256" key="8">
    <source>
        <dbReference type="ARBA" id="ARBA00023306"/>
    </source>
</evidence>
<keyword evidence="6 10" id="KW-0573">Peptidoglycan synthesis</keyword>
<dbReference type="InterPro" id="IPR006009">
    <property type="entry name" value="GlcNAc_MurG"/>
</dbReference>
<feature type="binding site" evidence="10">
    <location>
        <position position="193"/>
    </location>
    <ligand>
        <name>UDP-N-acetyl-alpha-D-glucosamine</name>
        <dbReference type="ChEBI" id="CHEBI:57705"/>
    </ligand>
</feature>
<feature type="domain" description="Glycosyltransferase family 28 N-terminal" evidence="12">
    <location>
        <begin position="11"/>
        <end position="144"/>
    </location>
</feature>
<keyword evidence="4 10" id="KW-0808">Transferase</keyword>
<feature type="transmembrane region" description="Helical" evidence="11">
    <location>
        <begin position="69"/>
        <end position="90"/>
    </location>
</feature>
<dbReference type="Pfam" id="PF04101">
    <property type="entry name" value="Glyco_tran_28_C"/>
    <property type="match status" value="1"/>
</dbReference>
<dbReference type="GO" id="GO:0005975">
    <property type="term" value="P:carbohydrate metabolic process"/>
    <property type="evidence" value="ECO:0007669"/>
    <property type="project" value="InterPro"/>
</dbReference>
<gene>
    <name evidence="10 14" type="primary">murG</name>
    <name evidence="14" type="ORF">EQU50_05835</name>
</gene>
<dbReference type="PANTHER" id="PTHR21015">
    <property type="entry name" value="UDP-N-ACETYLGLUCOSAMINE--N-ACETYLMURAMYL-(PENTAPEPTIDE) PYROPHOSPHORYL-UNDECAPRENOL N-ACETYLGLUCOSAMINE TRANSFERASE 1"/>
    <property type="match status" value="1"/>
</dbReference>
<feature type="binding site" evidence="10">
    <location>
        <position position="294"/>
    </location>
    <ligand>
        <name>UDP-N-acetyl-alpha-D-glucosamine</name>
        <dbReference type="ChEBI" id="CHEBI:57705"/>
    </ligand>
</feature>
<dbReference type="HAMAP" id="MF_00033">
    <property type="entry name" value="MurG"/>
    <property type="match status" value="1"/>
</dbReference>
<evidence type="ECO:0000256" key="2">
    <source>
        <dbReference type="ARBA" id="ARBA00022618"/>
    </source>
</evidence>
<evidence type="ECO:0000313" key="15">
    <source>
        <dbReference type="Proteomes" id="UP000293550"/>
    </source>
</evidence>
<evidence type="ECO:0000256" key="10">
    <source>
        <dbReference type="HAMAP-Rule" id="MF_00033"/>
    </source>
</evidence>
<dbReference type="RefSeq" id="WP_130154200.1">
    <property type="nucleotide sequence ID" value="NZ_SCFB01000006.1"/>
</dbReference>
<keyword evidence="7 10" id="KW-0472">Membrane</keyword>
<comment type="similarity">
    <text evidence="10">Belongs to the glycosyltransferase 28 family. MurG subfamily.</text>
</comment>
<evidence type="ECO:0000256" key="7">
    <source>
        <dbReference type="ARBA" id="ARBA00023136"/>
    </source>
</evidence>
<dbReference type="EC" id="2.4.1.227" evidence="10"/>
<keyword evidence="1 10" id="KW-1003">Cell membrane</keyword>
<organism evidence="14 15">
    <name type="scientific">Candidatus Finniella inopinata</name>
    <dbReference type="NCBI Taxonomy" id="1696036"/>
    <lineage>
        <taxon>Bacteria</taxon>
        <taxon>Pseudomonadati</taxon>
        <taxon>Pseudomonadota</taxon>
        <taxon>Alphaproteobacteria</taxon>
        <taxon>Holosporales</taxon>
        <taxon>Candidatus Paracaedibacteraceae</taxon>
        <taxon>Candidatus Finniella</taxon>
    </lineage>
</organism>
<reference evidence="14 15" key="1">
    <citation type="submission" date="2018-10" db="EMBL/GenBank/DDBJ databases">
        <title>An updated phylogeny of the Alphaproteobacteria reveals that the parasitic Rickettsiales and Holosporales have independent origins.</title>
        <authorList>
            <person name="Munoz-Gomez S.A."/>
            <person name="Hess S."/>
            <person name="Burger G."/>
            <person name="Lang B.F."/>
            <person name="Susko E."/>
            <person name="Slamovits C.H."/>
            <person name="Roger A.J."/>
        </authorList>
    </citation>
    <scope>NUCLEOTIDE SEQUENCE [LARGE SCALE GENOMIC DNA]</scope>
    <source>
        <strain evidence="14">HOLO01</strain>
    </source>
</reference>
<evidence type="ECO:0000256" key="4">
    <source>
        <dbReference type="ARBA" id="ARBA00022679"/>
    </source>
</evidence>
<feature type="binding site" evidence="10">
    <location>
        <position position="165"/>
    </location>
    <ligand>
        <name>UDP-N-acetyl-alpha-D-glucosamine</name>
        <dbReference type="ChEBI" id="CHEBI:57705"/>
    </ligand>
</feature>
<proteinExistence type="inferred from homology"/>
<dbReference type="AlphaFoldDB" id="A0A4Q7DGY6"/>
<dbReference type="InterPro" id="IPR007235">
    <property type="entry name" value="Glyco_trans_28_C"/>
</dbReference>
<evidence type="ECO:0000256" key="11">
    <source>
        <dbReference type="SAM" id="Phobius"/>
    </source>
</evidence>
<evidence type="ECO:0000256" key="9">
    <source>
        <dbReference type="ARBA" id="ARBA00023316"/>
    </source>
</evidence>
<evidence type="ECO:0000259" key="13">
    <source>
        <dbReference type="Pfam" id="PF04101"/>
    </source>
</evidence>
<evidence type="ECO:0000256" key="3">
    <source>
        <dbReference type="ARBA" id="ARBA00022676"/>
    </source>
</evidence>
<dbReference type="GO" id="GO:0009252">
    <property type="term" value="P:peptidoglycan biosynthetic process"/>
    <property type="evidence" value="ECO:0007669"/>
    <property type="project" value="UniProtKB-UniRule"/>
</dbReference>
<dbReference type="SUPFAM" id="SSF53756">
    <property type="entry name" value="UDP-Glycosyltransferase/glycogen phosphorylase"/>
    <property type="match status" value="1"/>
</dbReference>
<keyword evidence="9 10" id="KW-0961">Cell wall biogenesis/degradation</keyword>
<protein>
    <recommendedName>
        <fullName evidence="10">UDP-N-acetylglucosamine--N-acetylmuramyl-(pentapeptide) pyrophosphoryl-undecaprenol N-acetylglucosamine transferase</fullName>
        <ecNumber evidence="10">2.4.1.227</ecNumber>
    </recommendedName>
    <alternativeName>
        <fullName evidence="10">Undecaprenyl-PP-MurNAc-pentapeptide-UDPGlcNAc GlcNAc transferase</fullName>
    </alternativeName>
</protein>
<dbReference type="OrthoDB" id="9808936at2"/>
<evidence type="ECO:0000256" key="5">
    <source>
        <dbReference type="ARBA" id="ARBA00022960"/>
    </source>
</evidence>
<dbReference type="GO" id="GO:0051991">
    <property type="term" value="F:UDP-N-acetyl-D-glucosamine:N-acetylmuramoyl-L-alanyl-D-glutamyl-meso-2,6-diaminopimelyl-D-alanyl-D-alanine-diphosphoundecaprenol 4-beta-N-acetylglucosaminlytransferase activity"/>
    <property type="evidence" value="ECO:0007669"/>
    <property type="project" value="RHEA"/>
</dbReference>
<dbReference type="Pfam" id="PF03033">
    <property type="entry name" value="Glyco_transf_28"/>
    <property type="match status" value="1"/>
</dbReference>
<comment type="catalytic activity">
    <reaction evidence="10">
        <text>di-trans,octa-cis-undecaprenyl diphospho-N-acetyl-alpha-D-muramoyl-L-alanyl-D-glutamyl-meso-2,6-diaminopimeloyl-D-alanyl-D-alanine + UDP-N-acetyl-alpha-D-glucosamine = di-trans,octa-cis-undecaprenyl diphospho-[N-acetyl-alpha-D-glucosaminyl-(1-&gt;4)]-N-acetyl-alpha-D-muramoyl-L-alanyl-D-glutamyl-meso-2,6-diaminopimeloyl-D-alanyl-D-alanine + UDP + H(+)</text>
        <dbReference type="Rhea" id="RHEA:31227"/>
        <dbReference type="ChEBI" id="CHEBI:15378"/>
        <dbReference type="ChEBI" id="CHEBI:57705"/>
        <dbReference type="ChEBI" id="CHEBI:58223"/>
        <dbReference type="ChEBI" id="CHEBI:61387"/>
        <dbReference type="ChEBI" id="CHEBI:61388"/>
        <dbReference type="EC" id="2.4.1.227"/>
    </reaction>
</comment>
<dbReference type="PANTHER" id="PTHR21015:SF22">
    <property type="entry name" value="GLYCOSYLTRANSFERASE"/>
    <property type="match status" value="1"/>
</dbReference>
<accession>A0A4Q7DGY6</accession>
<dbReference type="InterPro" id="IPR004276">
    <property type="entry name" value="GlycoTrans_28_N"/>
</dbReference>
<comment type="function">
    <text evidence="10">Cell wall formation. Catalyzes the transfer of a GlcNAc subunit on undecaprenyl-pyrophosphoryl-MurNAc-pentapeptide (lipid intermediate I) to form undecaprenyl-pyrophosphoryl-MurNAc-(pentapeptide)GlcNAc (lipid intermediate II).</text>
</comment>
<dbReference type="GO" id="GO:0008360">
    <property type="term" value="P:regulation of cell shape"/>
    <property type="evidence" value="ECO:0007669"/>
    <property type="project" value="UniProtKB-KW"/>
</dbReference>
<name>A0A4Q7DGY6_9PROT</name>
<feature type="binding site" evidence="10">
    <location>
        <position position="126"/>
    </location>
    <ligand>
        <name>UDP-N-acetyl-alpha-D-glucosamine</name>
        <dbReference type="ChEBI" id="CHEBI:57705"/>
    </ligand>
</feature>
<feature type="domain" description="Glycosyl transferase family 28 C-terminal" evidence="13">
    <location>
        <begin position="187"/>
        <end position="352"/>
    </location>
</feature>
<keyword evidence="5 10" id="KW-0133">Cell shape</keyword>
<sequence>MKRFSYKPLYVLVSGGTGGHLFPALSLCRKLKNHGRQVYLITDERSQNFNHAKDFDKIYPRTIHRTAPVIGRLMLYLSILFHFFYCYFLYRKINPTIVVGFGGYPSVAPLLAAQLRGIPTVIHEQNALLGKANRLVAKRAYRVATSFENVEWAPVNTTLTGNPIRPEILALKDEPYHAPASTDRFNILVIGGSQGAKIFSEIVPDALVSLPLELQKRLKVVQQCRPEFLPQTKVIYRQSFLDVELTTFIEDIATQYRQAHLVICRAGASTIAELAVVRRPAILVPYAASLESDQSYNAAPMVKANAAWVIKESEFTPEVLSSLLEKLMLNPDILTAASQAMQAFSKPDASEKLANTVADVIGDLLT</sequence>
<keyword evidence="11" id="KW-1133">Transmembrane helix</keyword>
<dbReference type="EMBL" id="SCFB01000006">
    <property type="protein sequence ID" value="RZI45952.1"/>
    <property type="molecule type" value="Genomic_DNA"/>
</dbReference>
<keyword evidence="3 10" id="KW-0328">Glycosyltransferase</keyword>
<dbReference type="GO" id="GO:0071555">
    <property type="term" value="P:cell wall organization"/>
    <property type="evidence" value="ECO:0007669"/>
    <property type="project" value="UniProtKB-KW"/>
</dbReference>
<evidence type="ECO:0000256" key="1">
    <source>
        <dbReference type="ARBA" id="ARBA00022475"/>
    </source>
</evidence>
<keyword evidence="8 10" id="KW-0131">Cell cycle</keyword>
<comment type="caution">
    <text evidence="10">Lacks conserved residue(s) required for the propagation of feature annotation.</text>
</comment>
<comment type="caution">
    <text evidence="14">The sequence shown here is derived from an EMBL/GenBank/DDBJ whole genome shotgun (WGS) entry which is preliminary data.</text>
</comment>
<evidence type="ECO:0000259" key="12">
    <source>
        <dbReference type="Pfam" id="PF03033"/>
    </source>
</evidence>
<dbReference type="Gene3D" id="3.40.50.2000">
    <property type="entry name" value="Glycogen Phosphorylase B"/>
    <property type="match status" value="2"/>
</dbReference>
<dbReference type="UniPathway" id="UPA00219"/>
<comment type="subcellular location">
    <subcellularLocation>
        <location evidence="10">Cell membrane</location>
        <topology evidence="10">Peripheral membrane protein</topology>
        <orientation evidence="10">Cytoplasmic side</orientation>
    </subcellularLocation>
</comment>
<dbReference type="GO" id="GO:0050511">
    <property type="term" value="F:undecaprenyldiphospho-muramoylpentapeptide beta-N-acetylglucosaminyltransferase activity"/>
    <property type="evidence" value="ECO:0007669"/>
    <property type="project" value="UniProtKB-UniRule"/>
</dbReference>
<feature type="binding site" evidence="10">
    <location>
        <position position="249"/>
    </location>
    <ligand>
        <name>UDP-N-acetyl-alpha-D-glucosamine</name>
        <dbReference type="ChEBI" id="CHEBI:57705"/>
    </ligand>
</feature>
<dbReference type="GO" id="GO:0005886">
    <property type="term" value="C:plasma membrane"/>
    <property type="evidence" value="ECO:0007669"/>
    <property type="project" value="UniProtKB-SubCell"/>
</dbReference>
<feature type="binding site" evidence="10">
    <location>
        <begin position="17"/>
        <end position="19"/>
    </location>
    <ligand>
        <name>UDP-N-acetyl-alpha-D-glucosamine</name>
        <dbReference type="ChEBI" id="CHEBI:57705"/>
    </ligand>
</feature>